<feature type="transmembrane region" description="Helical" evidence="6">
    <location>
        <begin position="518"/>
        <end position="543"/>
    </location>
</feature>
<feature type="transmembrane region" description="Helical" evidence="6">
    <location>
        <begin position="412"/>
        <end position="431"/>
    </location>
</feature>
<feature type="transmembrane region" description="Helical" evidence="6">
    <location>
        <begin position="493"/>
        <end position="512"/>
    </location>
</feature>
<keyword evidence="4 6" id="KW-0472">Membrane</keyword>
<feature type="transmembrane region" description="Helical" evidence="6">
    <location>
        <begin position="346"/>
        <end position="364"/>
    </location>
</feature>
<evidence type="ECO:0000259" key="7">
    <source>
        <dbReference type="Pfam" id="PF04116"/>
    </source>
</evidence>
<name>A0A162XD18_DIDRA</name>
<feature type="region of interest" description="Disordered" evidence="5">
    <location>
        <begin position="45"/>
        <end position="71"/>
    </location>
</feature>
<feature type="transmembrane region" description="Helical" evidence="6">
    <location>
        <begin position="270"/>
        <end position="292"/>
    </location>
</feature>
<reference evidence="8 9" key="1">
    <citation type="journal article" date="2016" name="Sci. Rep.">
        <title>Draft genome sequencing and secretome analysis of fungal phytopathogen Ascochyta rabiei provides insight into the necrotrophic effector repertoire.</title>
        <authorList>
            <person name="Verma S."/>
            <person name="Gazara R.K."/>
            <person name="Nizam S."/>
            <person name="Parween S."/>
            <person name="Chattopadhyay D."/>
            <person name="Verma P.K."/>
        </authorList>
    </citation>
    <scope>NUCLEOTIDE SEQUENCE [LARGE SCALE GENOMIC DNA]</scope>
    <source>
        <strain evidence="8 9">ArDII</strain>
    </source>
</reference>
<keyword evidence="3 6" id="KW-1133">Transmembrane helix</keyword>
<dbReference type="GO" id="GO:0015244">
    <property type="term" value="F:fluconazole transmembrane transporter activity"/>
    <property type="evidence" value="ECO:0007669"/>
    <property type="project" value="TreeGrafter"/>
</dbReference>
<dbReference type="SUPFAM" id="SSF103473">
    <property type="entry name" value="MFS general substrate transporter"/>
    <property type="match status" value="1"/>
</dbReference>
<comment type="caution">
    <text evidence="8">The sequence shown here is derived from an EMBL/GenBank/DDBJ whole genome shotgun (WGS) entry which is preliminary data.</text>
</comment>
<dbReference type="Pfam" id="PF04116">
    <property type="entry name" value="FA_hydroxylase"/>
    <property type="match status" value="1"/>
</dbReference>
<dbReference type="PANTHER" id="PTHR23502">
    <property type="entry name" value="MAJOR FACILITATOR SUPERFAMILY"/>
    <property type="match status" value="1"/>
</dbReference>
<dbReference type="CDD" id="cd17323">
    <property type="entry name" value="MFS_Tpo1_MDR_like"/>
    <property type="match status" value="1"/>
</dbReference>
<evidence type="ECO:0000313" key="9">
    <source>
        <dbReference type="Proteomes" id="UP000076837"/>
    </source>
</evidence>
<dbReference type="InterPro" id="IPR011701">
    <property type="entry name" value="MFS"/>
</dbReference>
<dbReference type="GO" id="GO:0005886">
    <property type="term" value="C:plasma membrane"/>
    <property type="evidence" value="ECO:0007669"/>
    <property type="project" value="TreeGrafter"/>
</dbReference>
<keyword evidence="9" id="KW-1185">Reference proteome</keyword>
<proteinExistence type="predicted"/>
<dbReference type="Proteomes" id="UP000076837">
    <property type="component" value="Unassembled WGS sequence"/>
</dbReference>
<dbReference type="GO" id="GO:0005506">
    <property type="term" value="F:iron ion binding"/>
    <property type="evidence" value="ECO:0007669"/>
    <property type="project" value="InterPro"/>
</dbReference>
<evidence type="ECO:0000256" key="5">
    <source>
        <dbReference type="SAM" id="MobiDB-lite"/>
    </source>
</evidence>
<feature type="domain" description="Fatty acid hydroxylase" evidence="7">
    <location>
        <begin position="822"/>
        <end position="947"/>
    </location>
</feature>
<accession>A0A162XD18</accession>
<feature type="transmembrane region" description="Helical" evidence="6">
    <location>
        <begin position="451"/>
        <end position="472"/>
    </location>
</feature>
<comment type="subcellular location">
    <subcellularLocation>
        <location evidence="1">Membrane</location>
        <topology evidence="1">Multi-pass membrane protein</topology>
    </subcellularLocation>
</comment>
<sequence length="1000" mass="112849">MSALIRDAPFGQIVRYITNNRVFPYPEERSDFQIPAAYTHHAGSDVTRLDSETSSASATNSQGPAVEEAVYPDPDSVLEKLDTQSEDENSPNLEKLQTIRTEHTARTQISRVGTRTALSRSISRADLEQQFSLASVERGPSRPIALERREDGIILVDWYTTDDPENPQNWLFGKKLVILVQILMYTMGVYMGSAIYSPSIPGVVERFGVEMGAASLGLSMYVLAYGIGPLLFSPLSEIPIIGRNPPYIISYAIFVILLVPTALVDNLAGLVVLRFLQGFFGSPCLATGGATLQDIYSLLQLPYVLSLWAFAATCGPALGPIISGFSVAAKNWRWSLWEMLWMNGPIFLSLFFLLPETSSANILLRRAQRLRKLTGNPALKSQSEIDQASLTPRAIATEALWRPFELMLLDPSIAFTAVYTAIVYGIFYSFFEAFPLVYTLQYGFNLGETGLTFLSVTVAVTLSVAWYWWYIYSRVNPSIVLHGLGAPERRLRPALFVTFFVPVGLLVFAWTSRADVHWVVSCIGIGITTIGIFLIIQCVFLYLPLSYPQYAASLFAGNDFLRIPESQGHGISALVAQWLSADGGQRLERERVASSSASESAVPRRQLLHPPSLHLSPQRRCCPCPVLRLVKTPRITSPSYLTTAATTNMDIVLELADTFIFDHAYAKLLPAATSFLAANATFSSLKEEPTSFALPVATWQYEPATKYFSIQPSPAAYGSAWPRDDWRRQLLTLYLITWLFGVLVYYVFASASYFFVFDKATFAHPRYLKNQIRLEMKQANIAFPIMAIFTAPWFLAEVRGYSKLYDATEEGPGAWYNWLQFPLFVCFTDFCIYWIHRGLHHKSIYKTLHKPHHKWIMPTPFASHAFHPLDGYAQGLPYHIFPFIFPLQKFAYVALFIFVNIWTVLIHDGEYAHNSPIINGAACHTMHHLYFNYNYGQFTTLWDRMGGSYRKPNDELFQKELKMCQSEWAKQAKAVDRMVEEVEGEDDRKYEPDVEPKKVR</sequence>
<dbReference type="Pfam" id="PF07690">
    <property type="entry name" value="MFS_1"/>
    <property type="match status" value="1"/>
</dbReference>
<evidence type="ECO:0000256" key="4">
    <source>
        <dbReference type="ARBA" id="ARBA00023136"/>
    </source>
</evidence>
<evidence type="ECO:0000313" key="8">
    <source>
        <dbReference type="EMBL" id="KZM19478.1"/>
    </source>
</evidence>
<protein>
    <submittedName>
        <fullName evidence="8">Transmembrane transport</fullName>
    </submittedName>
</protein>
<dbReference type="PANTHER" id="PTHR23502:SF23">
    <property type="entry name" value="FLUCONAZOLE RESISTANCE PROTEIN 1"/>
    <property type="match status" value="1"/>
</dbReference>
<feature type="transmembrane region" description="Helical" evidence="6">
    <location>
        <begin position="176"/>
        <end position="196"/>
    </location>
</feature>
<dbReference type="GO" id="GO:0008610">
    <property type="term" value="P:lipid biosynthetic process"/>
    <property type="evidence" value="ECO:0007669"/>
    <property type="project" value="InterPro"/>
</dbReference>
<dbReference type="Gene3D" id="1.20.1250.20">
    <property type="entry name" value="MFS general substrate transporter like domains"/>
    <property type="match status" value="1"/>
</dbReference>
<feature type="transmembrane region" description="Helical" evidence="6">
    <location>
        <begin position="304"/>
        <end position="326"/>
    </location>
</feature>
<feature type="transmembrane region" description="Helical" evidence="6">
    <location>
        <begin position="216"/>
        <end position="235"/>
    </location>
</feature>
<dbReference type="EMBL" id="JYNV01000291">
    <property type="protein sequence ID" value="KZM19478.1"/>
    <property type="molecule type" value="Genomic_DNA"/>
</dbReference>
<dbReference type="GO" id="GO:1990961">
    <property type="term" value="P:xenobiotic detoxification by transmembrane export across the plasma membrane"/>
    <property type="evidence" value="ECO:0007669"/>
    <property type="project" value="TreeGrafter"/>
</dbReference>
<dbReference type="InterPro" id="IPR036259">
    <property type="entry name" value="MFS_trans_sf"/>
</dbReference>
<feature type="transmembrane region" description="Helical" evidence="6">
    <location>
        <begin position="778"/>
        <end position="795"/>
    </location>
</feature>
<feature type="compositionally biased region" description="Polar residues" evidence="5">
    <location>
        <begin position="52"/>
        <end position="63"/>
    </location>
</feature>
<organism evidence="8 9">
    <name type="scientific">Didymella rabiei</name>
    <name type="common">Chickpea ascochyta blight fungus</name>
    <name type="synonym">Mycosphaerella rabiei</name>
    <dbReference type="NCBI Taxonomy" id="5454"/>
    <lineage>
        <taxon>Eukaryota</taxon>
        <taxon>Fungi</taxon>
        <taxon>Dikarya</taxon>
        <taxon>Ascomycota</taxon>
        <taxon>Pezizomycotina</taxon>
        <taxon>Dothideomycetes</taxon>
        <taxon>Pleosporomycetidae</taxon>
        <taxon>Pleosporales</taxon>
        <taxon>Pleosporineae</taxon>
        <taxon>Didymellaceae</taxon>
        <taxon>Ascochyta</taxon>
    </lineage>
</organism>
<evidence type="ECO:0000256" key="6">
    <source>
        <dbReference type="SAM" id="Phobius"/>
    </source>
</evidence>
<dbReference type="AlphaFoldDB" id="A0A162XD18"/>
<feature type="region of interest" description="Disordered" evidence="5">
    <location>
        <begin position="980"/>
        <end position="1000"/>
    </location>
</feature>
<evidence type="ECO:0000256" key="2">
    <source>
        <dbReference type="ARBA" id="ARBA00022692"/>
    </source>
</evidence>
<feature type="transmembrane region" description="Helical" evidence="6">
    <location>
        <begin position="731"/>
        <end position="757"/>
    </location>
</feature>
<dbReference type="InterPro" id="IPR006694">
    <property type="entry name" value="Fatty_acid_hydroxylase"/>
</dbReference>
<feature type="transmembrane region" description="Helical" evidence="6">
    <location>
        <begin position="890"/>
        <end position="907"/>
    </location>
</feature>
<keyword evidence="2 6" id="KW-0812">Transmembrane</keyword>
<dbReference type="GO" id="GO:0016491">
    <property type="term" value="F:oxidoreductase activity"/>
    <property type="evidence" value="ECO:0007669"/>
    <property type="project" value="InterPro"/>
</dbReference>
<dbReference type="STRING" id="5454.A0A162XD18"/>
<feature type="transmembrane region" description="Helical" evidence="6">
    <location>
        <begin position="815"/>
        <end position="835"/>
    </location>
</feature>
<evidence type="ECO:0000256" key="1">
    <source>
        <dbReference type="ARBA" id="ARBA00004141"/>
    </source>
</evidence>
<evidence type="ECO:0000256" key="3">
    <source>
        <dbReference type="ARBA" id="ARBA00022989"/>
    </source>
</evidence>
<gene>
    <name evidence="8" type="ORF">ST47_g9396</name>
</gene>
<feature type="transmembrane region" description="Helical" evidence="6">
    <location>
        <begin position="247"/>
        <end position="264"/>
    </location>
</feature>